<evidence type="ECO:0000313" key="6">
    <source>
        <dbReference type="EMBL" id="MDQ0115757.1"/>
    </source>
</evidence>
<evidence type="ECO:0000259" key="5">
    <source>
        <dbReference type="Pfam" id="PF13407"/>
    </source>
</evidence>
<name>A0ABT9U7X2_PAEHA</name>
<keyword evidence="4" id="KW-0472">Membrane</keyword>
<gene>
    <name evidence="6" type="ORF">J2T15_005224</name>
</gene>
<accession>A0ABT9U7X2</accession>
<dbReference type="Proteomes" id="UP001229346">
    <property type="component" value="Unassembled WGS sequence"/>
</dbReference>
<dbReference type="RefSeq" id="WP_307207673.1">
    <property type="nucleotide sequence ID" value="NZ_JAUSST010000009.1"/>
</dbReference>
<comment type="subcellular location">
    <subcellularLocation>
        <location evidence="1">Cell envelope</location>
    </subcellularLocation>
</comment>
<proteinExistence type="inferred from homology"/>
<organism evidence="6 7">
    <name type="scientific">Paenibacillus harenae</name>
    <dbReference type="NCBI Taxonomy" id="306543"/>
    <lineage>
        <taxon>Bacteria</taxon>
        <taxon>Bacillati</taxon>
        <taxon>Bacillota</taxon>
        <taxon>Bacilli</taxon>
        <taxon>Bacillales</taxon>
        <taxon>Paenibacillaceae</taxon>
        <taxon>Paenibacillus</taxon>
    </lineage>
</organism>
<feature type="domain" description="Periplasmic binding protein" evidence="5">
    <location>
        <begin position="54"/>
        <end position="295"/>
    </location>
</feature>
<keyword evidence="4" id="KW-1133">Transmembrane helix</keyword>
<dbReference type="PANTHER" id="PTHR46847">
    <property type="entry name" value="D-ALLOSE-BINDING PERIPLASMIC PROTEIN-RELATED"/>
    <property type="match status" value="1"/>
</dbReference>
<comment type="similarity">
    <text evidence="2">Belongs to the bacterial solute-binding protein 2 family.</text>
</comment>
<dbReference type="InterPro" id="IPR025997">
    <property type="entry name" value="SBP_2_dom"/>
</dbReference>
<dbReference type="Gene3D" id="3.40.50.2300">
    <property type="match status" value="2"/>
</dbReference>
<evidence type="ECO:0000256" key="1">
    <source>
        <dbReference type="ARBA" id="ARBA00004196"/>
    </source>
</evidence>
<keyword evidence="3" id="KW-0732">Signal</keyword>
<dbReference type="CDD" id="cd19969">
    <property type="entry name" value="PBP1_ABC_sugar_binding-like"/>
    <property type="match status" value="1"/>
</dbReference>
<protein>
    <submittedName>
        <fullName evidence="6">Ribose transport system substrate-binding protein</fullName>
    </submittedName>
</protein>
<dbReference type="Pfam" id="PF13407">
    <property type="entry name" value="Peripla_BP_4"/>
    <property type="match status" value="1"/>
</dbReference>
<evidence type="ECO:0000256" key="2">
    <source>
        <dbReference type="ARBA" id="ARBA00007639"/>
    </source>
</evidence>
<evidence type="ECO:0000256" key="4">
    <source>
        <dbReference type="SAM" id="Phobius"/>
    </source>
</evidence>
<comment type="caution">
    <text evidence="6">The sequence shown here is derived from an EMBL/GenBank/DDBJ whole genome shotgun (WGS) entry which is preliminary data.</text>
</comment>
<evidence type="ECO:0000313" key="7">
    <source>
        <dbReference type="Proteomes" id="UP001229346"/>
    </source>
</evidence>
<dbReference type="SUPFAM" id="SSF53822">
    <property type="entry name" value="Periplasmic binding protein-like I"/>
    <property type="match status" value="1"/>
</dbReference>
<evidence type="ECO:0000256" key="3">
    <source>
        <dbReference type="ARBA" id="ARBA00022729"/>
    </source>
</evidence>
<keyword evidence="4" id="KW-0812">Transmembrane</keyword>
<dbReference type="PANTHER" id="PTHR46847:SF1">
    <property type="entry name" value="D-ALLOSE-BINDING PERIPLASMIC PROTEIN-RELATED"/>
    <property type="match status" value="1"/>
</dbReference>
<dbReference type="EMBL" id="JAUSSU010000012">
    <property type="protein sequence ID" value="MDQ0115757.1"/>
    <property type="molecule type" value="Genomic_DNA"/>
</dbReference>
<feature type="transmembrane region" description="Helical" evidence="4">
    <location>
        <begin position="5"/>
        <end position="22"/>
    </location>
</feature>
<dbReference type="InterPro" id="IPR028082">
    <property type="entry name" value="Peripla_BP_I"/>
</dbReference>
<sequence length="337" mass="37099">MKRILVIYGLLIVTFMLFMFYSQNNGFRNTAANPWDEMDEGLRGTIDEKYVMVTFLSGIEYWKTAIKGFEDAAEALNVSVEYRGATQYDVNEQVTVLEQVIAKKPAGIALTVMNAEALTGSINKAVEAGIPVVLFDSGAELSKAYSFLATDNYNAGVTAANKMAELIGGKGKVGVITLPKQLNHQERTIGFQETINRQYPQIEVVAIKDGKGDQLLSGKVAEEMYREHPDLQGFFVTEANGGVGVGKLFEANQNMKIISFDIDKGTLDMVRNGTISATLAQGTWNMGYWSMQFLFHLHHNMTEQSATDVPGGLPLPKYVDTGITVVTKENVDSFYAK</sequence>
<reference evidence="6 7" key="1">
    <citation type="submission" date="2023-07" db="EMBL/GenBank/DDBJ databases">
        <title>Sorghum-associated microbial communities from plants grown in Nebraska, USA.</title>
        <authorList>
            <person name="Schachtman D."/>
        </authorList>
    </citation>
    <scope>NUCLEOTIDE SEQUENCE [LARGE SCALE GENOMIC DNA]</scope>
    <source>
        <strain evidence="6 7">CC482</strain>
    </source>
</reference>
<keyword evidence="7" id="KW-1185">Reference proteome</keyword>